<evidence type="ECO:0000313" key="4">
    <source>
        <dbReference type="Proteomes" id="UP000008141"/>
    </source>
</evidence>
<dbReference type="InterPro" id="IPR002509">
    <property type="entry name" value="NODB_dom"/>
</dbReference>
<organism evidence="4">
    <name type="scientific">Chlorella variabilis</name>
    <name type="common">Green alga</name>
    <dbReference type="NCBI Taxonomy" id="554065"/>
    <lineage>
        <taxon>Eukaryota</taxon>
        <taxon>Viridiplantae</taxon>
        <taxon>Chlorophyta</taxon>
        <taxon>core chlorophytes</taxon>
        <taxon>Trebouxiophyceae</taxon>
        <taxon>Chlorellales</taxon>
        <taxon>Chlorellaceae</taxon>
        <taxon>Chlorella clade</taxon>
        <taxon>Chlorella</taxon>
    </lineage>
</organism>
<accession>E1ZUC3</accession>
<name>E1ZUC3_CHLVA</name>
<dbReference type="SUPFAM" id="SSF88713">
    <property type="entry name" value="Glycoside hydrolase/deacetylase"/>
    <property type="match status" value="1"/>
</dbReference>
<feature type="chain" id="PRO_5003156263" description="NodB homology domain-containing protein" evidence="1">
    <location>
        <begin position="22"/>
        <end position="324"/>
    </location>
</feature>
<dbReference type="RefSeq" id="XP_005842704.1">
    <property type="nucleotide sequence ID" value="XM_005842647.1"/>
</dbReference>
<dbReference type="CDD" id="cd10919">
    <property type="entry name" value="CE4_CDA_like"/>
    <property type="match status" value="1"/>
</dbReference>
<dbReference type="OrthoDB" id="504708at2759"/>
<dbReference type="PANTHER" id="PTHR45985">
    <property type="match status" value="1"/>
</dbReference>
<evidence type="ECO:0000256" key="1">
    <source>
        <dbReference type="SAM" id="SignalP"/>
    </source>
</evidence>
<dbReference type="InParanoid" id="E1ZUC3"/>
<evidence type="ECO:0000313" key="3">
    <source>
        <dbReference type="EMBL" id="EFN50572.1"/>
    </source>
</evidence>
<dbReference type="AlphaFoldDB" id="E1ZUC3"/>
<dbReference type="Proteomes" id="UP000008141">
    <property type="component" value="Unassembled WGS sequence"/>
</dbReference>
<dbReference type="PROSITE" id="PS51257">
    <property type="entry name" value="PROKAR_LIPOPROTEIN"/>
    <property type="match status" value="1"/>
</dbReference>
<sequence>MRPHLALLAALLLAGASAAAAAAYSCDATTCAAPDCQCASTSAPGGLSRNDTPMFVLITHDDSVNTLQDRVVRTVTDGFVNKNGCNVPATWFAIKNKSNCTFVQQLIKDNHEIAGHTVNHSYMFANLTVDEMKAEVEGIREYLVEECKVPADKLKGFRAPYLVHNEQFRSVLQEAGFQYDSSIMEPSNTETSPSWAQRTFPYTMDAGVPQDCGWPGNTEMSCSTDERHAGLWEVPVWMLPSAEGENGFTMDPEAASSDQLYELLKTSFDAAYEGNRAPFPIFLHAPWFTYNNSQGFLRFMEYATDKPNTWFVTVSQLLDWMKAP</sequence>
<dbReference type="EMBL" id="GL433958">
    <property type="protein sequence ID" value="EFN50572.1"/>
    <property type="molecule type" value="Genomic_DNA"/>
</dbReference>
<dbReference type="Gene3D" id="3.20.20.370">
    <property type="entry name" value="Glycoside hydrolase/deacetylase"/>
    <property type="match status" value="1"/>
</dbReference>
<reference evidence="3 4" key="1">
    <citation type="journal article" date="2010" name="Plant Cell">
        <title>The Chlorella variabilis NC64A genome reveals adaptation to photosymbiosis, coevolution with viruses, and cryptic sex.</title>
        <authorList>
            <person name="Blanc G."/>
            <person name="Duncan G."/>
            <person name="Agarkova I."/>
            <person name="Borodovsky M."/>
            <person name="Gurnon J."/>
            <person name="Kuo A."/>
            <person name="Lindquist E."/>
            <person name="Lucas S."/>
            <person name="Pangilinan J."/>
            <person name="Polle J."/>
            <person name="Salamov A."/>
            <person name="Terry A."/>
            <person name="Yamada T."/>
            <person name="Dunigan D.D."/>
            <person name="Grigoriev I.V."/>
            <person name="Claverie J.M."/>
            <person name="Van Etten J.L."/>
        </authorList>
    </citation>
    <scope>NUCLEOTIDE SEQUENCE [LARGE SCALE GENOMIC DNA]</scope>
    <source>
        <strain evidence="3 4">NC64A</strain>
    </source>
</reference>
<dbReference type="GO" id="GO:0005975">
    <property type="term" value="P:carbohydrate metabolic process"/>
    <property type="evidence" value="ECO:0007669"/>
    <property type="project" value="InterPro"/>
</dbReference>
<dbReference type="STRING" id="554065.E1ZUC3"/>
<keyword evidence="4" id="KW-1185">Reference proteome</keyword>
<dbReference type="GeneID" id="17350005"/>
<proteinExistence type="predicted"/>
<keyword evidence="1" id="KW-0732">Signal</keyword>
<dbReference type="GO" id="GO:0016810">
    <property type="term" value="F:hydrolase activity, acting on carbon-nitrogen (but not peptide) bonds"/>
    <property type="evidence" value="ECO:0007669"/>
    <property type="project" value="InterPro"/>
</dbReference>
<dbReference type="PANTHER" id="PTHR45985:SF3">
    <property type="entry name" value="CHITIN DEACETYLASE-LIKE 4"/>
    <property type="match status" value="1"/>
</dbReference>
<dbReference type="KEGG" id="cvr:CHLNCDRAFT_136266"/>
<gene>
    <name evidence="3" type="ORF">CHLNCDRAFT_136266</name>
</gene>
<dbReference type="eggNOG" id="ENOG502QW08">
    <property type="taxonomic scope" value="Eukaryota"/>
</dbReference>
<protein>
    <recommendedName>
        <fullName evidence="2">NodB homology domain-containing protein</fullName>
    </recommendedName>
</protein>
<evidence type="ECO:0000259" key="2">
    <source>
        <dbReference type="Pfam" id="PF01522"/>
    </source>
</evidence>
<feature type="domain" description="NodB homology" evidence="2">
    <location>
        <begin position="53"/>
        <end position="179"/>
    </location>
</feature>
<feature type="signal peptide" evidence="1">
    <location>
        <begin position="1"/>
        <end position="21"/>
    </location>
</feature>
<dbReference type="InterPro" id="IPR011330">
    <property type="entry name" value="Glyco_hydro/deAcase_b/a-brl"/>
</dbReference>
<dbReference type="InterPro" id="IPR052740">
    <property type="entry name" value="CE4"/>
</dbReference>
<dbReference type="Pfam" id="PF01522">
    <property type="entry name" value="Polysacc_deac_1"/>
    <property type="match status" value="1"/>
</dbReference>
<feature type="non-terminal residue" evidence="3">
    <location>
        <position position="324"/>
    </location>
</feature>